<accession>A0A3B0N2R8</accession>
<dbReference type="AlphaFoldDB" id="A0A3B0N2R8"/>
<proteinExistence type="predicted"/>
<organism evidence="2">
    <name type="scientific">Theileria annulata</name>
    <dbReference type="NCBI Taxonomy" id="5874"/>
    <lineage>
        <taxon>Eukaryota</taxon>
        <taxon>Sar</taxon>
        <taxon>Alveolata</taxon>
        <taxon>Apicomplexa</taxon>
        <taxon>Aconoidasida</taxon>
        <taxon>Piroplasmida</taxon>
        <taxon>Theileriidae</taxon>
        <taxon>Theileria</taxon>
    </lineage>
</organism>
<gene>
    <name evidence="1" type="ORF">TAT_000008700</name>
    <name evidence="2" type="ORF">TAV_000008500</name>
</gene>
<reference evidence="2" key="1">
    <citation type="submission" date="2018-07" db="EMBL/GenBank/DDBJ databases">
        <authorList>
            <person name="Quirk P.G."/>
            <person name="Krulwich T.A."/>
        </authorList>
    </citation>
    <scope>NUCLEOTIDE SEQUENCE</scope>
    <source>
        <strain evidence="2">Anand</strain>
    </source>
</reference>
<protein>
    <submittedName>
        <fullName evidence="2">Uncharacterized protein</fullName>
    </submittedName>
</protein>
<evidence type="ECO:0000313" key="2">
    <source>
        <dbReference type="EMBL" id="SVP89396.1"/>
    </source>
</evidence>
<dbReference type="EMBL" id="UIVS01000001">
    <property type="protein sequence ID" value="SVP89396.1"/>
    <property type="molecule type" value="Genomic_DNA"/>
</dbReference>
<name>A0A3B0N2R8_THEAN</name>
<dbReference type="EMBL" id="UIVT01000001">
    <property type="protein sequence ID" value="SVP88221.1"/>
    <property type="molecule type" value="Genomic_DNA"/>
</dbReference>
<evidence type="ECO:0000313" key="1">
    <source>
        <dbReference type="EMBL" id="SVP88221.1"/>
    </source>
</evidence>
<dbReference type="VEuPathDB" id="PiroplasmaDB:TA19725"/>
<sequence>MYSDGYIKFLSKNWNTFNEIEITESLVLFFILENLYHTILPNLKEFSIIDSKTFESFTGNSKILHSSSAYTSCTLFFESNLLLTELQKDFLRLLLDTRFPRNDESLVFFDSLKIFYSNDDEKPYMLVSESVLAWIIDKFSSILENDELKSREKDAIALDKFRKYLNCVDSKRFSQEINRLNQLKGSTYNLIIISLCFFLLHINPCFSGVGKRLPRYLKKCTKSDLFNCTLITNNLIRWNPKDLVLWEIKSILTEFWFRKFDIRRKNMLFKRGLFSPRSSRNIIYKLLMSLIYKLFTDRLLLLNKSFVEEILFIKPFNNCVSTYLRHEYDSVVKNVFPVFTERLKKISTNSEYYNKLREFKYMEVKTRYKIILSNSIFKLFSRFYNRLLRKFSFPNIFILLVNLTKERNYSRLSSSAISYRDLLVSGFLYTRVDEDSESILRLCDEMITKDTENVWVDNKSKMMLNLVDLKTLLKPFYFDHDLVNLIFKFRVVLIFNEYLSAWHSFTDLLYIFCDTSVLNRSVKIKKMKNNRKRVIIKLLDHEIDEYKSESTQIRKVINEEDYRNEFGHIHGYGFGSVRYIYLDSKRICGIFSDLQIDLILNSYSQLLYILFNLFCNIKKLNKTIRNLDLSNFNLLFEAISLVFKYSRWVPNLGTKVSPLVGIRFIKEMNKFYKLVFFKYRKQLNVNEHVPYFLDSVIAKLVLLFLSPLFRFYIHWVVSGQAKLELLYRQVLKLK</sequence>